<dbReference type="InterPro" id="IPR050400">
    <property type="entry name" value="Bact_Cytoskel_RodZ"/>
</dbReference>
<name>A0ABW8PWH5_9GAMM</name>
<dbReference type="InterPro" id="IPR001387">
    <property type="entry name" value="Cro/C1-type_HTH"/>
</dbReference>
<dbReference type="EMBL" id="JBANFI010000003">
    <property type="protein sequence ID" value="MFK7160657.1"/>
    <property type="molecule type" value="Genomic_DNA"/>
</dbReference>
<keyword evidence="2" id="KW-0472">Membrane</keyword>
<dbReference type="SUPFAM" id="SSF47413">
    <property type="entry name" value="lambda repressor-like DNA-binding domains"/>
    <property type="match status" value="1"/>
</dbReference>
<evidence type="ECO:0000259" key="3">
    <source>
        <dbReference type="PROSITE" id="PS50943"/>
    </source>
</evidence>
<dbReference type="Gene3D" id="1.10.260.40">
    <property type="entry name" value="lambda repressor-like DNA-binding domains"/>
    <property type="match status" value="1"/>
</dbReference>
<feature type="compositionally biased region" description="Polar residues" evidence="1">
    <location>
        <begin position="220"/>
        <end position="233"/>
    </location>
</feature>
<feature type="compositionally biased region" description="Polar residues" evidence="1">
    <location>
        <begin position="159"/>
        <end position="168"/>
    </location>
</feature>
<evidence type="ECO:0000256" key="1">
    <source>
        <dbReference type="SAM" id="MobiDB-lite"/>
    </source>
</evidence>
<dbReference type="RefSeq" id="WP_405338576.1">
    <property type="nucleotide sequence ID" value="NZ_JBANFI010000003.1"/>
</dbReference>
<dbReference type="PANTHER" id="PTHR34475:SF1">
    <property type="entry name" value="CYTOSKELETON PROTEIN RODZ"/>
    <property type="match status" value="1"/>
</dbReference>
<keyword evidence="5" id="KW-1185">Reference proteome</keyword>
<keyword evidence="2" id="KW-1133">Transmembrane helix</keyword>
<feature type="domain" description="HTH cro/C1-type" evidence="3">
    <location>
        <begin position="24"/>
        <end position="43"/>
    </location>
</feature>
<proteinExistence type="predicted"/>
<evidence type="ECO:0000256" key="2">
    <source>
        <dbReference type="SAM" id="Phobius"/>
    </source>
</evidence>
<organism evidence="4 5">
    <name type="scientific">Marinospirillum alkalitolerans</name>
    <dbReference type="NCBI Taxonomy" id="3123374"/>
    <lineage>
        <taxon>Bacteria</taxon>
        <taxon>Pseudomonadati</taxon>
        <taxon>Pseudomonadota</taxon>
        <taxon>Gammaproteobacteria</taxon>
        <taxon>Oceanospirillales</taxon>
        <taxon>Oceanospirillaceae</taxon>
        <taxon>Marinospirillum</taxon>
    </lineage>
</organism>
<sequence>MTKTQEEQQVTEQPDLGPTPGALLKKAREAKGWSQKEVAQKLNFLPTYVPALEEGEYQLLPNTTFIRGYLRTYANLVDLDAQSLLEAFQKHSPDLNQPDSFSPVQSIKPGKKSGSFLFKLFSLLVILGLILLVTLWWQSRSDDALLPLVNEEVRVDTQQGPQILLPTSQPETEPAEPEAEPQEPQAAAEERETTAASVEAPQPASLSPAEEEPAAAGASDRSTSSFDPVSVTQNQPNRLALSFTDECWTEIRDANQRLLRSGLMRADEQLLVEGTPPFQVVFGNGRVAQIHYLGQAVDFNQRIRANGYTSLSIQ</sequence>
<accession>A0ABW8PWH5</accession>
<keyword evidence="2" id="KW-0812">Transmembrane</keyword>
<dbReference type="CDD" id="cd00093">
    <property type="entry name" value="HTH_XRE"/>
    <property type="match status" value="1"/>
</dbReference>
<reference evidence="4 5" key="1">
    <citation type="submission" date="2024-02" db="EMBL/GenBank/DDBJ databases">
        <title>Marinospirillum sp. MEB 164 isolated from Lonar lake sediment.</title>
        <authorList>
            <person name="Joshi A."/>
            <person name="Thite S."/>
        </authorList>
    </citation>
    <scope>NUCLEOTIDE SEQUENCE [LARGE SCALE GENOMIC DNA]</scope>
    <source>
        <strain evidence="4 5">MEB164</strain>
    </source>
</reference>
<feature type="compositionally biased region" description="Low complexity" evidence="1">
    <location>
        <begin position="194"/>
        <end position="219"/>
    </location>
</feature>
<protein>
    <submittedName>
        <fullName evidence="4">RodZ domain-containing protein</fullName>
    </submittedName>
</protein>
<dbReference type="InterPro" id="IPR025194">
    <property type="entry name" value="RodZ-like_C"/>
</dbReference>
<dbReference type="InterPro" id="IPR010982">
    <property type="entry name" value="Lambda_DNA-bd_dom_sf"/>
</dbReference>
<dbReference type="Pfam" id="PF13464">
    <property type="entry name" value="RodZ_C"/>
    <property type="match status" value="1"/>
</dbReference>
<dbReference type="SMART" id="SM00530">
    <property type="entry name" value="HTH_XRE"/>
    <property type="match status" value="1"/>
</dbReference>
<comment type="caution">
    <text evidence="4">The sequence shown here is derived from an EMBL/GenBank/DDBJ whole genome shotgun (WGS) entry which is preliminary data.</text>
</comment>
<evidence type="ECO:0000313" key="5">
    <source>
        <dbReference type="Proteomes" id="UP001621714"/>
    </source>
</evidence>
<evidence type="ECO:0000313" key="4">
    <source>
        <dbReference type="EMBL" id="MFK7160657.1"/>
    </source>
</evidence>
<dbReference type="Pfam" id="PF13413">
    <property type="entry name" value="HTH_25"/>
    <property type="match status" value="1"/>
</dbReference>
<feature type="region of interest" description="Disordered" evidence="1">
    <location>
        <begin position="159"/>
        <end position="233"/>
    </location>
</feature>
<dbReference type="PANTHER" id="PTHR34475">
    <property type="match status" value="1"/>
</dbReference>
<dbReference type="Proteomes" id="UP001621714">
    <property type="component" value="Unassembled WGS sequence"/>
</dbReference>
<feature type="region of interest" description="Disordered" evidence="1">
    <location>
        <begin position="1"/>
        <end position="21"/>
    </location>
</feature>
<dbReference type="PROSITE" id="PS50943">
    <property type="entry name" value="HTH_CROC1"/>
    <property type="match status" value="1"/>
</dbReference>
<feature type="transmembrane region" description="Helical" evidence="2">
    <location>
        <begin position="116"/>
        <end position="137"/>
    </location>
</feature>
<gene>
    <name evidence="4" type="ORF">V6U78_06365</name>
</gene>